<feature type="transmembrane region" description="Helical" evidence="6">
    <location>
        <begin position="144"/>
        <end position="165"/>
    </location>
</feature>
<proteinExistence type="predicted"/>
<evidence type="ECO:0000256" key="1">
    <source>
        <dbReference type="ARBA" id="ARBA00004651"/>
    </source>
</evidence>
<feature type="transmembrane region" description="Helical" evidence="6">
    <location>
        <begin position="55"/>
        <end position="77"/>
    </location>
</feature>
<evidence type="ECO:0000256" key="2">
    <source>
        <dbReference type="ARBA" id="ARBA00022475"/>
    </source>
</evidence>
<evidence type="ECO:0000256" key="4">
    <source>
        <dbReference type="ARBA" id="ARBA00022989"/>
    </source>
</evidence>
<evidence type="ECO:0000313" key="8">
    <source>
        <dbReference type="Proteomes" id="UP000095765"/>
    </source>
</evidence>
<dbReference type="OrthoDB" id="45037at2"/>
<comment type="subcellular location">
    <subcellularLocation>
        <location evidence="1">Cell membrane</location>
        <topology evidence="1">Multi-pass membrane protein</topology>
    </subcellularLocation>
</comment>
<organism evidence="7 8">
    <name type="scientific">Anaerotruncus colihominis</name>
    <dbReference type="NCBI Taxonomy" id="169435"/>
    <lineage>
        <taxon>Bacteria</taxon>
        <taxon>Bacillati</taxon>
        <taxon>Bacillota</taxon>
        <taxon>Clostridia</taxon>
        <taxon>Eubacteriales</taxon>
        <taxon>Oscillospiraceae</taxon>
        <taxon>Anaerotruncus</taxon>
    </lineage>
</organism>
<feature type="transmembrane region" description="Helical" evidence="6">
    <location>
        <begin position="185"/>
        <end position="209"/>
    </location>
</feature>
<evidence type="ECO:0000256" key="5">
    <source>
        <dbReference type="ARBA" id="ARBA00023136"/>
    </source>
</evidence>
<accession>A0A174LCE4</accession>
<keyword evidence="4 6" id="KW-1133">Transmembrane helix</keyword>
<evidence type="ECO:0000256" key="6">
    <source>
        <dbReference type="SAM" id="Phobius"/>
    </source>
</evidence>
<keyword evidence="3 6" id="KW-0812">Transmembrane</keyword>
<gene>
    <name evidence="7" type="ORF">ERS852551_00126</name>
</gene>
<dbReference type="GO" id="GO:0005886">
    <property type="term" value="C:plasma membrane"/>
    <property type="evidence" value="ECO:0007669"/>
    <property type="project" value="UniProtKB-SubCell"/>
</dbReference>
<dbReference type="EMBL" id="CZBE01000001">
    <property type="protein sequence ID" value="CUP21912.1"/>
    <property type="molecule type" value="Genomic_DNA"/>
</dbReference>
<dbReference type="Pfam" id="PF02653">
    <property type="entry name" value="BPD_transp_2"/>
    <property type="match status" value="1"/>
</dbReference>
<dbReference type="RefSeq" id="WP_055243715.1">
    <property type="nucleotide sequence ID" value="NZ_CZBE01000001.1"/>
</dbReference>
<sequence>MKTKQSCHFGVKALNSVLPVLLTFVIGGIIILAIGENPLTTYRVMVERSLFNLRGVTRTLQLAAPLLLSGMAISICFKANVFNMGIEGQLVFGGFMAGIVGHYMTNMNPAAHKLICFGVGILCGMAFALVPALLRGCFHVDEMVVTLVLNYAMARVLEYLASVVFRDTGAGYVATPPVQDSARFFLIGGSKVTPFLFIALAVFLVMAFVMTKTKLGYTITALGKNPSFAEATGLRSRRTVILLMLISGALAGIAGTGHMLSEKTFYTLDFSGSPGLGWDGMLIALLGRHSPGGILAAALFYSALKTGSEAIGLYANVPNEIVAVIQSLIILFLAVRFLNEKYGLAERLREKLAARRALGEEGKA</sequence>
<dbReference type="InterPro" id="IPR001851">
    <property type="entry name" value="ABC_transp_permease"/>
</dbReference>
<evidence type="ECO:0000256" key="3">
    <source>
        <dbReference type="ARBA" id="ARBA00022692"/>
    </source>
</evidence>
<evidence type="ECO:0000313" key="7">
    <source>
        <dbReference type="EMBL" id="CUP21912.1"/>
    </source>
</evidence>
<reference evidence="7 8" key="1">
    <citation type="submission" date="2015-09" db="EMBL/GenBank/DDBJ databases">
        <authorList>
            <consortium name="Pathogen Informatics"/>
        </authorList>
    </citation>
    <scope>NUCLEOTIDE SEQUENCE [LARGE SCALE GENOMIC DNA]</scope>
    <source>
        <strain evidence="7 8">2789STDY5834939</strain>
    </source>
</reference>
<feature type="transmembrane region" description="Helical" evidence="6">
    <location>
        <begin position="280"/>
        <end position="301"/>
    </location>
</feature>
<feature type="transmembrane region" description="Helical" evidence="6">
    <location>
        <begin position="110"/>
        <end position="132"/>
    </location>
</feature>
<dbReference type="PANTHER" id="PTHR47089">
    <property type="entry name" value="ABC TRANSPORTER, PERMEASE PROTEIN"/>
    <property type="match status" value="1"/>
</dbReference>
<dbReference type="AlphaFoldDB" id="A0A174LCE4"/>
<dbReference type="Proteomes" id="UP000095765">
    <property type="component" value="Unassembled WGS sequence"/>
</dbReference>
<feature type="transmembrane region" description="Helical" evidence="6">
    <location>
        <begin position="12"/>
        <end position="35"/>
    </location>
</feature>
<protein>
    <submittedName>
        <fullName evidence="7">Inner membrane ABC transporter permease protein YjfF</fullName>
    </submittedName>
</protein>
<dbReference type="PANTHER" id="PTHR47089:SF1">
    <property type="entry name" value="GUANOSINE ABC TRANSPORTER PERMEASE PROTEIN NUPP"/>
    <property type="match status" value="1"/>
</dbReference>
<dbReference type="GO" id="GO:0022857">
    <property type="term" value="F:transmembrane transporter activity"/>
    <property type="evidence" value="ECO:0007669"/>
    <property type="project" value="InterPro"/>
</dbReference>
<name>A0A174LCE4_9FIRM</name>
<feature type="transmembrane region" description="Helical" evidence="6">
    <location>
        <begin position="84"/>
        <end position="104"/>
    </location>
</feature>
<feature type="transmembrane region" description="Helical" evidence="6">
    <location>
        <begin position="240"/>
        <end position="260"/>
    </location>
</feature>
<keyword evidence="2" id="KW-1003">Cell membrane</keyword>
<feature type="transmembrane region" description="Helical" evidence="6">
    <location>
        <begin position="321"/>
        <end position="338"/>
    </location>
</feature>
<keyword evidence="5 6" id="KW-0472">Membrane</keyword>
<dbReference type="CDD" id="cd06580">
    <property type="entry name" value="TM_PBP1_transp_TpRbsC_like"/>
    <property type="match status" value="1"/>
</dbReference>